<dbReference type="Proteomes" id="UP000648352">
    <property type="component" value="Unassembled WGS sequence"/>
</dbReference>
<organism evidence="7 8">
    <name type="scientific">Microbacterium pullorum</name>
    <dbReference type="NCBI Taxonomy" id="2762236"/>
    <lineage>
        <taxon>Bacteria</taxon>
        <taxon>Bacillati</taxon>
        <taxon>Actinomycetota</taxon>
        <taxon>Actinomycetes</taxon>
        <taxon>Micrococcales</taxon>
        <taxon>Microbacteriaceae</taxon>
        <taxon>Microbacterium</taxon>
    </lineage>
</organism>
<keyword evidence="3" id="KW-0804">Transcription</keyword>
<protein>
    <submittedName>
        <fullName evidence="7">TetR family transcriptional regulator</fullName>
    </submittedName>
</protein>
<dbReference type="RefSeq" id="WP_191717403.1">
    <property type="nucleotide sequence ID" value="NZ_JACSQP010000001.1"/>
</dbReference>
<keyword evidence="8" id="KW-1185">Reference proteome</keyword>
<name>A0ABR8RYT4_9MICO</name>
<dbReference type="SUPFAM" id="SSF46689">
    <property type="entry name" value="Homeodomain-like"/>
    <property type="match status" value="1"/>
</dbReference>
<evidence type="ECO:0000313" key="8">
    <source>
        <dbReference type="Proteomes" id="UP000648352"/>
    </source>
</evidence>
<dbReference type="InterPro" id="IPR050109">
    <property type="entry name" value="HTH-type_TetR-like_transc_reg"/>
</dbReference>
<keyword evidence="1" id="KW-0805">Transcription regulation</keyword>
<sequence>MSDDGGRSAKRPGRPRSASRDDVRAVAMALFEQQGYAATSLAQIARAVGVGRTTLFSYFPAKRDLMWGELDSRTERMRQSLAASTDLPPMEVIVAAILALSHYSAADRAAFTARWRIVDADDELRATVALRRAELSREILDGVHRRAPELDRERVGDVVHALMAIGERATSEWADAAEVSEGLDTYMARRLEPFVVVLRPLLG</sequence>
<evidence type="ECO:0000313" key="7">
    <source>
        <dbReference type="EMBL" id="MBD7956397.1"/>
    </source>
</evidence>
<feature type="region of interest" description="Disordered" evidence="5">
    <location>
        <begin position="1"/>
        <end position="21"/>
    </location>
</feature>
<dbReference type="EMBL" id="JACSQP010000001">
    <property type="protein sequence ID" value="MBD7956397.1"/>
    <property type="molecule type" value="Genomic_DNA"/>
</dbReference>
<comment type="caution">
    <text evidence="7">The sequence shown here is derived from an EMBL/GenBank/DDBJ whole genome shotgun (WGS) entry which is preliminary data.</text>
</comment>
<evidence type="ECO:0000256" key="1">
    <source>
        <dbReference type="ARBA" id="ARBA00023015"/>
    </source>
</evidence>
<dbReference type="InterPro" id="IPR001647">
    <property type="entry name" value="HTH_TetR"/>
</dbReference>
<keyword evidence="2 4" id="KW-0238">DNA-binding</keyword>
<dbReference type="InterPro" id="IPR009057">
    <property type="entry name" value="Homeodomain-like_sf"/>
</dbReference>
<evidence type="ECO:0000259" key="6">
    <source>
        <dbReference type="PROSITE" id="PS50977"/>
    </source>
</evidence>
<evidence type="ECO:0000256" key="5">
    <source>
        <dbReference type="SAM" id="MobiDB-lite"/>
    </source>
</evidence>
<dbReference type="PRINTS" id="PR00455">
    <property type="entry name" value="HTHTETR"/>
</dbReference>
<dbReference type="PANTHER" id="PTHR30055">
    <property type="entry name" value="HTH-TYPE TRANSCRIPTIONAL REGULATOR RUTR"/>
    <property type="match status" value="1"/>
</dbReference>
<dbReference type="PANTHER" id="PTHR30055:SF234">
    <property type="entry name" value="HTH-TYPE TRANSCRIPTIONAL REGULATOR BETI"/>
    <property type="match status" value="1"/>
</dbReference>
<feature type="DNA-binding region" description="H-T-H motif" evidence="4">
    <location>
        <begin position="40"/>
        <end position="59"/>
    </location>
</feature>
<feature type="domain" description="HTH tetR-type" evidence="6">
    <location>
        <begin position="17"/>
        <end position="77"/>
    </location>
</feature>
<dbReference type="InterPro" id="IPR023772">
    <property type="entry name" value="DNA-bd_HTH_TetR-type_CS"/>
</dbReference>
<evidence type="ECO:0000256" key="4">
    <source>
        <dbReference type="PROSITE-ProRule" id="PRU00335"/>
    </source>
</evidence>
<dbReference type="Gene3D" id="1.10.357.10">
    <property type="entry name" value="Tetracycline Repressor, domain 2"/>
    <property type="match status" value="1"/>
</dbReference>
<gene>
    <name evidence="7" type="ORF">H9651_01960</name>
</gene>
<proteinExistence type="predicted"/>
<dbReference type="PROSITE" id="PS50977">
    <property type="entry name" value="HTH_TETR_2"/>
    <property type="match status" value="1"/>
</dbReference>
<dbReference type="PROSITE" id="PS01081">
    <property type="entry name" value="HTH_TETR_1"/>
    <property type="match status" value="1"/>
</dbReference>
<reference evidence="7 8" key="1">
    <citation type="submission" date="2020-08" db="EMBL/GenBank/DDBJ databases">
        <title>A Genomic Blueprint of the Chicken Gut Microbiome.</title>
        <authorList>
            <person name="Gilroy R."/>
            <person name="Ravi A."/>
            <person name="Getino M."/>
            <person name="Pursley I."/>
            <person name="Horton D.L."/>
            <person name="Alikhan N.-F."/>
            <person name="Baker D."/>
            <person name="Gharbi K."/>
            <person name="Hall N."/>
            <person name="Watson M."/>
            <person name="Adriaenssens E.M."/>
            <person name="Foster-Nyarko E."/>
            <person name="Jarju S."/>
            <person name="Secka A."/>
            <person name="Antonio M."/>
            <person name="Oren A."/>
            <person name="Chaudhuri R."/>
            <person name="La Ragione R.M."/>
            <person name="Hildebrand F."/>
            <person name="Pallen M.J."/>
        </authorList>
    </citation>
    <scope>NUCLEOTIDE SEQUENCE [LARGE SCALE GENOMIC DNA]</scope>
    <source>
        <strain evidence="7 8">Sa4CUA7</strain>
    </source>
</reference>
<evidence type="ECO:0000256" key="2">
    <source>
        <dbReference type="ARBA" id="ARBA00023125"/>
    </source>
</evidence>
<accession>A0ABR8RYT4</accession>
<dbReference type="Pfam" id="PF00440">
    <property type="entry name" value="TetR_N"/>
    <property type="match status" value="1"/>
</dbReference>
<evidence type="ECO:0000256" key="3">
    <source>
        <dbReference type="ARBA" id="ARBA00023163"/>
    </source>
</evidence>